<proteinExistence type="predicted"/>
<organism evidence="3 4">
    <name type="scientific">Streptomyces phage Samisti12</name>
    <dbReference type="NCBI Taxonomy" id="2023995"/>
    <lineage>
        <taxon>Viruses</taxon>
        <taxon>Duplodnaviria</taxon>
        <taxon>Heunggongvirae</taxon>
        <taxon>Uroviricota</taxon>
        <taxon>Caudoviricetes</taxon>
        <taxon>Stanwilliamsviridae</taxon>
        <taxon>Boydwoodruffvirinae</taxon>
        <taxon>Samistivirus</taxon>
        <taxon>Samistivirus samisti12</taxon>
    </lineage>
</organism>
<feature type="compositionally biased region" description="Basic and acidic residues" evidence="1">
    <location>
        <begin position="58"/>
        <end position="68"/>
    </location>
</feature>
<feature type="region of interest" description="Disordered" evidence="1">
    <location>
        <begin position="58"/>
        <end position="131"/>
    </location>
</feature>
<dbReference type="Pfam" id="PF14279">
    <property type="entry name" value="HNH_5"/>
    <property type="match status" value="1"/>
</dbReference>
<dbReference type="EMBL" id="MF347639">
    <property type="protein sequence ID" value="AST15261.1"/>
    <property type="molecule type" value="Genomic_DNA"/>
</dbReference>
<dbReference type="InterPro" id="IPR003615">
    <property type="entry name" value="HNH_nuc"/>
</dbReference>
<evidence type="ECO:0000256" key="1">
    <source>
        <dbReference type="SAM" id="MobiDB-lite"/>
    </source>
</evidence>
<dbReference type="GO" id="GO:0004519">
    <property type="term" value="F:endonuclease activity"/>
    <property type="evidence" value="ECO:0007669"/>
    <property type="project" value="UniProtKB-KW"/>
</dbReference>
<feature type="domain" description="HNH nuclease" evidence="2">
    <location>
        <begin position="164"/>
        <end position="216"/>
    </location>
</feature>
<evidence type="ECO:0000313" key="4">
    <source>
        <dbReference type="Proteomes" id="UP000223033"/>
    </source>
</evidence>
<evidence type="ECO:0000259" key="2">
    <source>
        <dbReference type="SMART" id="SM00507"/>
    </source>
</evidence>
<keyword evidence="3" id="KW-0378">Hydrolase</keyword>
<dbReference type="Proteomes" id="UP000223033">
    <property type="component" value="Segment"/>
</dbReference>
<feature type="compositionally biased region" description="Basic and acidic residues" evidence="1">
    <location>
        <begin position="81"/>
        <end position="114"/>
    </location>
</feature>
<keyword evidence="3" id="KW-0255">Endonuclease</keyword>
<dbReference type="Gene3D" id="1.10.30.50">
    <property type="match status" value="1"/>
</dbReference>
<evidence type="ECO:0000313" key="3">
    <source>
        <dbReference type="EMBL" id="AST15261.1"/>
    </source>
</evidence>
<protein>
    <submittedName>
        <fullName evidence="3">HNH endonuclease</fullName>
    </submittedName>
</protein>
<dbReference type="OrthoDB" id="20093at10239"/>
<reference evidence="3 4" key="1">
    <citation type="submission" date="2017-06" db="EMBL/GenBank/DDBJ databases">
        <authorList>
            <person name="Aguayo I.A."/>
            <person name="Aziz R.M."/>
            <person name="Espinoza L.A."/>
            <person name="Farooq A."/>
            <person name="Garcia C."/>
            <person name="Ibrahim S.M."/>
            <person name="Malik M.A."/>
            <person name="Martinez A."/>
            <person name="Xavier K.T."/>
            <person name="Yao A.B."/>
            <person name="Bhuiyan S."/>
            <person name="Donegan-Quick R.H."/>
            <person name="Allen M.S."/>
            <person name="Hughes L.E."/>
            <person name="Garlena R.A."/>
            <person name="Russell D.A."/>
            <person name="Pope W.H."/>
            <person name="Jacobs-Sera D."/>
            <person name="Hendrix R.W."/>
            <person name="Hatfull G.F."/>
        </authorList>
    </citation>
    <scope>NUCLEOTIDE SEQUENCE [LARGE SCALE GENOMIC DNA]</scope>
</reference>
<gene>
    <name evidence="3" type="ORF">SEA_SAMISTI12_29</name>
</gene>
<name>A0A223FZS8_9CAUD</name>
<sequence length="250" mass="29368">MKTCNSCGLSKGLSEFGKDGKRADGTIKLKGHCLECAKIKRKKAREANPDKFRQYEREWTERNREKKNAQARARRAVNPEPNREATRRWRLANPDKVKQKNHEWHKNNPEAAREKNRRWHQSNPERRKENTRRWVENNRDIVRGNNARYFAAKRAGTVEPLPRDYMTIVKDFYGNVCLNPECTSDSILTLDHIVPLYLGGEHSFRNFQILCKSCNSSKKHLHETDYRPNTIIVGWKDDKPITEERANEIS</sequence>
<dbReference type="CDD" id="cd00085">
    <property type="entry name" value="HNHc"/>
    <property type="match status" value="1"/>
</dbReference>
<dbReference type="SMART" id="SM00507">
    <property type="entry name" value="HNHc"/>
    <property type="match status" value="1"/>
</dbReference>
<accession>A0A223FZS8</accession>
<keyword evidence="3" id="KW-0540">Nuclease</keyword>
<keyword evidence="4" id="KW-1185">Reference proteome</keyword>
<dbReference type="InterPro" id="IPR029471">
    <property type="entry name" value="HNH_5"/>
</dbReference>